<evidence type="ECO:0000313" key="1">
    <source>
        <dbReference type="EMBL" id="TRO79340.1"/>
    </source>
</evidence>
<organism evidence="1 2">
    <name type="scientific">Trichloromonas acetexigens</name>
    <dbReference type="NCBI Taxonomy" id="38815"/>
    <lineage>
        <taxon>Bacteria</taxon>
        <taxon>Pseudomonadati</taxon>
        <taxon>Thermodesulfobacteriota</taxon>
        <taxon>Desulfuromonadia</taxon>
        <taxon>Desulfuromonadales</taxon>
        <taxon>Trichloromonadaceae</taxon>
        <taxon>Trichloromonas</taxon>
    </lineage>
</organism>
<dbReference type="RefSeq" id="WP_092053857.1">
    <property type="nucleotide sequence ID" value="NZ_FOJJ01000003.1"/>
</dbReference>
<dbReference type="AlphaFoldDB" id="A0A550J7X9"/>
<evidence type="ECO:0000313" key="2">
    <source>
        <dbReference type="Proteomes" id="UP000317155"/>
    </source>
</evidence>
<proteinExistence type="predicted"/>
<gene>
    <name evidence="1" type="ORF">FL622_13810</name>
</gene>
<name>A0A550J7X9_9BACT</name>
<dbReference type="EMBL" id="VJVV01000011">
    <property type="protein sequence ID" value="TRO79340.1"/>
    <property type="molecule type" value="Genomic_DNA"/>
</dbReference>
<reference evidence="1 2" key="1">
    <citation type="submission" date="2019-07" db="EMBL/GenBank/DDBJ databases">
        <title>Insights of Desulfuromonas acetexigens electromicrobiology.</title>
        <authorList>
            <person name="Katuri K."/>
            <person name="Sapireddy V."/>
            <person name="Shaw D.R."/>
            <person name="Saikaly P."/>
        </authorList>
    </citation>
    <scope>NUCLEOTIDE SEQUENCE [LARGE SCALE GENOMIC DNA]</scope>
    <source>
        <strain evidence="1 2">2873</strain>
    </source>
</reference>
<accession>A0A550J7X9</accession>
<comment type="caution">
    <text evidence="1">The sequence shown here is derived from an EMBL/GenBank/DDBJ whole genome shotgun (WGS) entry which is preliminary data.</text>
</comment>
<keyword evidence="2" id="KW-1185">Reference proteome</keyword>
<sequence length="59" mass="7329">MEDLWRVHEQDFRLSNRLTERAEYERLVRRFHQEEERENAKNLLYGDVHLTREDDLGVD</sequence>
<dbReference type="Proteomes" id="UP000317155">
    <property type="component" value="Unassembled WGS sequence"/>
</dbReference>
<protein>
    <submittedName>
        <fullName evidence="1">Uncharacterized protein</fullName>
    </submittedName>
</protein>